<evidence type="ECO:0000313" key="2">
    <source>
        <dbReference type="EMBL" id="JAS39610.1"/>
    </source>
</evidence>
<dbReference type="EMBL" id="GECZ01030159">
    <property type="protein sequence ID" value="JAS39610.1"/>
    <property type="molecule type" value="Transcribed_RNA"/>
</dbReference>
<feature type="region of interest" description="Disordered" evidence="1">
    <location>
        <begin position="52"/>
        <end position="84"/>
    </location>
</feature>
<proteinExistence type="predicted"/>
<feature type="region of interest" description="Disordered" evidence="1">
    <location>
        <begin position="135"/>
        <end position="179"/>
    </location>
</feature>
<accession>A0A1B6ENU9</accession>
<feature type="compositionally biased region" description="Polar residues" evidence="1">
    <location>
        <begin position="62"/>
        <end position="75"/>
    </location>
</feature>
<protein>
    <submittedName>
        <fullName evidence="2">Uncharacterized protein</fullName>
    </submittedName>
</protein>
<gene>
    <name evidence="2" type="ORF">g.50338</name>
</gene>
<organism evidence="2">
    <name type="scientific">Cuerna arida</name>
    <dbReference type="NCBI Taxonomy" id="1464854"/>
    <lineage>
        <taxon>Eukaryota</taxon>
        <taxon>Metazoa</taxon>
        <taxon>Ecdysozoa</taxon>
        <taxon>Arthropoda</taxon>
        <taxon>Hexapoda</taxon>
        <taxon>Insecta</taxon>
        <taxon>Pterygota</taxon>
        <taxon>Neoptera</taxon>
        <taxon>Paraneoptera</taxon>
        <taxon>Hemiptera</taxon>
        <taxon>Auchenorrhyncha</taxon>
        <taxon>Membracoidea</taxon>
        <taxon>Cicadellidae</taxon>
        <taxon>Cicadellinae</taxon>
        <taxon>Proconiini</taxon>
        <taxon>Cuerna</taxon>
    </lineage>
</organism>
<feature type="non-terminal residue" evidence="2">
    <location>
        <position position="196"/>
    </location>
</feature>
<name>A0A1B6ENU9_9HEMI</name>
<reference evidence="2" key="1">
    <citation type="submission" date="2015-11" db="EMBL/GenBank/DDBJ databases">
        <title>De novo transcriptome assembly of four potential Pierce s Disease insect vectors from Arizona vineyards.</title>
        <authorList>
            <person name="Tassone E.E."/>
        </authorList>
    </citation>
    <scope>NUCLEOTIDE SEQUENCE</scope>
</reference>
<dbReference type="AlphaFoldDB" id="A0A1B6ENU9"/>
<feature type="non-terminal residue" evidence="2">
    <location>
        <position position="1"/>
    </location>
</feature>
<sequence>TSSRTYLPPSVTTIRTPINCRYNKYAPECIKYLSIDKEENCSDNPNLPQCRKPSTVEPYRPSVTSRPIDYSTTRRPTCDDNPNLPECRTQQVYSTSSRTYLPPSVTTIRTPINCRYNKYAPECIKYLSIDKEENCSDNPNLPQCRKPSTVEPYRPSVTSRPIDYSTTRRPTCDDNPNLPECRTQQVYSTSSRTYLP</sequence>
<evidence type="ECO:0000256" key="1">
    <source>
        <dbReference type="SAM" id="MobiDB-lite"/>
    </source>
</evidence>
<feature type="compositionally biased region" description="Polar residues" evidence="1">
    <location>
        <begin position="156"/>
        <end position="169"/>
    </location>
</feature>